<dbReference type="GO" id="GO:0003676">
    <property type="term" value="F:nucleic acid binding"/>
    <property type="evidence" value="ECO:0007669"/>
    <property type="project" value="InterPro"/>
</dbReference>
<name>E2AN40_CAMFO</name>
<evidence type="ECO:0000313" key="2">
    <source>
        <dbReference type="Proteomes" id="UP000000311"/>
    </source>
</evidence>
<keyword evidence="2" id="KW-1185">Reference proteome</keyword>
<dbReference type="Gene3D" id="3.30.420.10">
    <property type="entry name" value="Ribonuclease H-like superfamily/Ribonuclease H"/>
    <property type="match status" value="1"/>
</dbReference>
<evidence type="ECO:0008006" key="3">
    <source>
        <dbReference type="Google" id="ProtNLM"/>
    </source>
</evidence>
<dbReference type="EMBL" id="GL441070">
    <property type="protein sequence ID" value="EFN65149.1"/>
    <property type="molecule type" value="Genomic_DNA"/>
</dbReference>
<dbReference type="AlphaFoldDB" id="E2AN40"/>
<dbReference type="InParanoid" id="E2AN40"/>
<dbReference type="PANTHER" id="PTHR47326:SF1">
    <property type="entry name" value="HTH PSQ-TYPE DOMAIN-CONTAINING PROTEIN"/>
    <property type="match status" value="1"/>
</dbReference>
<evidence type="ECO:0000313" key="1">
    <source>
        <dbReference type="EMBL" id="EFN65149.1"/>
    </source>
</evidence>
<dbReference type="InterPro" id="IPR036397">
    <property type="entry name" value="RNaseH_sf"/>
</dbReference>
<accession>E2AN40</accession>
<protein>
    <recommendedName>
        <fullName evidence="3">Transposable element Tc1 transposase</fullName>
    </recommendedName>
</protein>
<dbReference type="Proteomes" id="UP000000311">
    <property type="component" value="Unassembled WGS sequence"/>
</dbReference>
<feature type="non-terminal residue" evidence="1">
    <location>
        <position position="1"/>
    </location>
</feature>
<reference evidence="1 2" key="1">
    <citation type="journal article" date="2010" name="Science">
        <title>Genomic comparison of the ants Camponotus floridanus and Harpegnathos saltator.</title>
        <authorList>
            <person name="Bonasio R."/>
            <person name="Zhang G."/>
            <person name="Ye C."/>
            <person name="Mutti N.S."/>
            <person name="Fang X."/>
            <person name="Qin N."/>
            <person name="Donahue G."/>
            <person name="Yang P."/>
            <person name="Li Q."/>
            <person name="Li C."/>
            <person name="Zhang P."/>
            <person name="Huang Z."/>
            <person name="Berger S.L."/>
            <person name="Reinberg D."/>
            <person name="Wang J."/>
            <person name="Liebig J."/>
        </authorList>
    </citation>
    <scope>NUCLEOTIDE SEQUENCE [LARGE SCALE GENOMIC DNA]</scope>
    <source>
        <strain evidence="2">C129</strain>
    </source>
</reference>
<gene>
    <name evidence="1" type="ORF">EAG_00038</name>
</gene>
<proteinExistence type="predicted"/>
<feature type="non-terminal residue" evidence="1">
    <location>
        <position position="42"/>
    </location>
</feature>
<organism evidence="2">
    <name type="scientific">Camponotus floridanus</name>
    <name type="common">Florida carpenter ant</name>
    <dbReference type="NCBI Taxonomy" id="104421"/>
    <lineage>
        <taxon>Eukaryota</taxon>
        <taxon>Metazoa</taxon>
        <taxon>Ecdysozoa</taxon>
        <taxon>Arthropoda</taxon>
        <taxon>Hexapoda</taxon>
        <taxon>Insecta</taxon>
        <taxon>Pterygota</taxon>
        <taxon>Neoptera</taxon>
        <taxon>Endopterygota</taxon>
        <taxon>Hymenoptera</taxon>
        <taxon>Apocrita</taxon>
        <taxon>Aculeata</taxon>
        <taxon>Formicoidea</taxon>
        <taxon>Formicidae</taxon>
        <taxon>Formicinae</taxon>
        <taxon>Camponotus</taxon>
    </lineage>
</organism>
<sequence>IEWPPRSPDLSPLDFFLWGYLKSKVYKTNPRNLNNLRRRIVD</sequence>
<dbReference type="PANTHER" id="PTHR47326">
    <property type="entry name" value="TRANSPOSABLE ELEMENT TC3 TRANSPOSASE-LIKE PROTEIN"/>
    <property type="match status" value="1"/>
</dbReference>